<evidence type="ECO:0000313" key="10">
    <source>
        <dbReference type="EnsemblProtists" id="EOD35908"/>
    </source>
</evidence>
<name>A0A0D3KJH3_EMIH1</name>
<dbReference type="PaxDb" id="2903-EOD35908"/>
<evidence type="ECO:0000256" key="3">
    <source>
        <dbReference type="ARBA" id="ARBA00022475"/>
    </source>
</evidence>
<evidence type="ECO:0000256" key="9">
    <source>
        <dbReference type="SAM" id="SignalP"/>
    </source>
</evidence>
<keyword evidence="6" id="KW-0406">Ion transport</keyword>
<keyword evidence="3" id="KW-1003">Cell membrane</keyword>
<dbReference type="GeneID" id="17281180"/>
<accession>A0A0D3KJH3</accession>
<dbReference type="RefSeq" id="XP_005788337.1">
    <property type="nucleotide sequence ID" value="XM_005788280.1"/>
</dbReference>
<dbReference type="GO" id="GO:0005254">
    <property type="term" value="F:chloride channel activity"/>
    <property type="evidence" value="ECO:0007669"/>
    <property type="project" value="InterPro"/>
</dbReference>
<evidence type="ECO:0000256" key="4">
    <source>
        <dbReference type="ARBA" id="ARBA00022692"/>
    </source>
</evidence>
<evidence type="ECO:0000313" key="11">
    <source>
        <dbReference type="Proteomes" id="UP000013827"/>
    </source>
</evidence>
<organism evidence="10 11">
    <name type="scientific">Emiliania huxleyi (strain CCMP1516)</name>
    <dbReference type="NCBI Taxonomy" id="280463"/>
    <lineage>
        <taxon>Eukaryota</taxon>
        <taxon>Haptista</taxon>
        <taxon>Haptophyta</taxon>
        <taxon>Prymnesiophyceae</taxon>
        <taxon>Isochrysidales</taxon>
        <taxon>Noelaerhabdaceae</taxon>
        <taxon>Emiliania</taxon>
    </lineage>
</organism>
<dbReference type="KEGG" id="ehx:EMIHUDRAFT_252491"/>
<sequence length="408" mass="43930">MSRILAMLVACASSSLALAPGPLPASHELRSSHAVGVGVARPPLTPRASEPLLVATSGEADPQYGLLKSFRFDELRISGRQGLPGGKIDAHYSSRYWLVSLMNTHRSLVLRRIRSQLVFNVLVTCLILGARTVGFRPAVPITMHTLLGGFVSLLLVFRTNSAYARFWEARIIWGGVKNTCIDIVLAICANVRPRAPQAAADLVSALQLYPGSLSCQCRAEPPDGNLDPYALCLRMHKAVALAAAEVDASGPDRRDSVGVRLFELQLSRLNGDIDKLADAAGACSRITNTPVPLSYSRHTSRFLTVWLGTLPFVLAGAVGARLTLPCVIVACWLLLGIEELGHLIEQPFEVHSHLGEVRKLKDSESYDVGVPTRSLANNIVLGCQALVDLKEPATPHSPPPAAQELQEA</sequence>
<dbReference type="PANTHER" id="PTHR33281:SF19">
    <property type="entry name" value="VOLTAGE-DEPENDENT ANION CHANNEL-FORMING PROTEIN YNEE"/>
    <property type="match status" value="1"/>
</dbReference>
<dbReference type="OMA" id="LMNTHRS"/>
<dbReference type="EnsemblProtists" id="EOD35908">
    <property type="protein sequence ID" value="EOD35908"/>
    <property type="gene ID" value="EMIHUDRAFT_252491"/>
</dbReference>
<protein>
    <submittedName>
        <fullName evidence="10">Uncharacterized protein</fullName>
    </submittedName>
</protein>
<feature type="transmembrane region" description="Helical" evidence="8">
    <location>
        <begin position="305"/>
        <end position="335"/>
    </location>
</feature>
<keyword evidence="7 8" id="KW-0472">Membrane</keyword>
<dbReference type="STRING" id="2903.R1DK96"/>
<keyword evidence="5 8" id="KW-1133">Transmembrane helix</keyword>
<keyword evidence="11" id="KW-1185">Reference proteome</keyword>
<dbReference type="PANTHER" id="PTHR33281">
    <property type="entry name" value="UPF0187 PROTEIN YNEE"/>
    <property type="match status" value="1"/>
</dbReference>
<keyword evidence="2" id="KW-0813">Transport</keyword>
<evidence type="ECO:0000256" key="1">
    <source>
        <dbReference type="ARBA" id="ARBA00004651"/>
    </source>
</evidence>
<reference evidence="11" key="1">
    <citation type="journal article" date="2013" name="Nature">
        <title>Pan genome of the phytoplankton Emiliania underpins its global distribution.</title>
        <authorList>
            <person name="Read B.A."/>
            <person name="Kegel J."/>
            <person name="Klute M.J."/>
            <person name="Kuo A."/>
            <person name="Lefebvre S.C."/>
            <person name="Maumus F."/>
            <person name="Mayer C."/>
            <person name="Miller J."/>
            <person name="Monier A."/>
            <person name="Salamov A."/>
            <person name="Young J."/>
            <person name="Aguilar M."/>
            <person name="Claverie J.M."/>
            <person name="Frickenhaus S."/>
            <person name="Gonzalez K."/>
            <person name="Herman E.K."/>
            <person name="Lin Y.C."/>
            <person name="Napier J."/>
            <person name="Ogata H."/>
            <person name="Sarno A.F."/>
            <person name="Shmutz J."/>
            <person name="Schroeder D."/>
            <person name="de Vargas C."/>
            <person name="Verret F."/>
            <person name="von Dassow P."/>
            <person name="Valentin K."/>
            <person name="Van de Peer Y."/>
            <person name="Wheeler G."/>
            <person name="Dacks J.B."/>
            <person name="Delwiche C.F."/>
            <person name="Dyhrman S.T."/>
            <person name="Glockner G."/>
            <person name="John U."/>
            <person name="Richards T."/>
            <person name="Worden A.Z."/>
            <person name="Zhang X."/>
            <person name="Grigoriev I.V."/>
            <person name="Allen A.E."/>
            <person name="Bidle K."/>
            <person name="Borodovsky M."/>
            <person name="Bowler C."/>
            <person name="Brownlee C."/>
            <person name="Cock J.M."/>
            <person name="Elias M."/>
            <person name="Gladyshev V.N."/>
            <person name="Groth M."/>
            <person name="Guda C."/>
            <person name="Hadaegh A."/>
            <person name="Iglesias-Rodriguez M.D."/>
            <person name="Jenkins J."/>
            <person name="Jones B.M."/>
            <person name="Lawson T."/>
            <person name="Leese F."/>
            <person name="Lindquist E."/>
            <person name="Lobanov A."/>
            <person name="Lomsadze A."/>
            <person name="Malik S.B."/>
            <person name="Marsh M.E."/>
            <person name="Mackinder L."/>
            <person name="Mock T."/>
            <person name="Mueller-Roeber B."/>
            <person name="Pagarete A."/>
            <person name="Parker M."/>
            <person name="Probert I."/>
            <person name="Quesneville H."/>
            <person name="Raines C."/>
            <person name="Rensing S.A."/>
            <person name="Riano-Pachon D.M."/>
            <person name="Richier S."/>
            <person name="Rokitta S."/>
            <person name="Shiraiwa Y."/>
            <person name="Soanes D.M."/>
            <person name="van der Giezen M."/>
            <person name="Wahlund T.M."/>
            <person name="Williams B."/>
            <person name="Wilson W."/>
            <person name="Wolfe G."/>
            <person name="Wurch L.L."/>
        </authorList>
    </citation>
    <scope>NUCLEOTIDE SEQUENCE</scope>
</reference>
<dbReference type="GO" id="GO:0005886">
    <property type="term" value="C:plasma membrane"/>
    <property type="evidence" value="ECO:0007669"/>
    <property type="project" value="UniProtKB-SubCell"/>
</dbReference>
<dbReference type="HOGENOM" id="CLU_029790_7_0_1"/>
<evidence type="ECO:0000256" key="5">
    <source>
        <dbReference type="ARBA" id="ARBA00022989"/>
    </source>
</evidence>
<reference evidence="10" key="2">
    <citation type="submission" date="2024-10" db="UniProtKB">
        <authorList>
            <consortium name="EnsemblProtists"/>
        </authorList>
    </citation>
    <scope>IDENTIFICATION</scope>
</reference>
<feature type="signal peptide" evidence="9">
    <location>
        <begin position="1"/>
        <end position="17"/>
    </location>
</feature>
<feature type="chain" id="PRO_5044291841" evidence="9">
    <location>
        <begin position="18"/>
        <end position="408"/>
    </location>
</feature>
<dbReference type="Proteomes" id="UP000013827">
    <property type="component" value="Unassembled WGS sequence"/>
</dbReference>
<keyword evidence="9" id="KW-0732">Signal</keyword>
<keyword evidence="4 8" id="KW-0812">Transmembrane</keyword>
<dbReference type="InterPro" id="IPR044669">
    <property type="entry name" value="YneE/VCCN1/2-like"/>
</dbReference>
<evidence type="ECO:0000256" key="6">
    <source>
        <dbReference type="ARBA" id="ARBA00023065"/>
    </source>
</evidence>
<dbReference type="Pfam" id="PF25539">
    <property type="entry name" value="Bestrophin_2"/>
    <property type="match status" value="1"/>
</dbReference>
<evidence type="ECO:0000256" key="7">
    <source>
        <dbReference type="ARBA" id="ARBA00023136"/>
    </source>
</evidence>
<comment type="subcellular location">
    <subcellularLocation>
        <location evidence="1">Cell membrane</location>
        <topology evidence="1">Multi-pass membrane protein</topology>
    </subcellularLocation>
</comment>
<proteinExistence type="predicted"/>
<dbReference type="eggNOG" id="ENOG502S20F">
    <property type="taxonomic scope" value="Eukaryota"/>
</dbReference>
<evidence type="ECO:0000256" key="2">
    <source>
        <dbReference type="ARBA" id="ARBA00022448"/>
    </source>
</evidence>
<dbReference type="AlphaFoldDB" id="A0A0D3KJH3"/>
<evidence type="ECO:0000256" key="8">
    <source>
        <dbReference type="SAM" id="Phobius"/>
    </source>
</evidence>